<organism evidence="1 2">
    <name type="scientific">Citrobacter freundii</name>
    <dbReference type="NCBI Taxonomy" id="546"/>
    <lineage>
        <taxon>Bacteria</taxon>
        <taxon>Pseudomonadati</taxon>
        <taxon>Pseudomonadota</taxon>
        <taxon>Gammaproteobacteria</taxon>
        <taxon>Enterobacterales</taxon>
        <taxon>Enterobacteriaceae</taxon>
        <taxon>Citrobacter</taxon>
        <taxon>Citrobacter freundii complex</taxon>
    </lineage>
</organism>
<gene>
    <name evidence="1" type="ORF">P7U51_000268</name>
</gene>
<protein>
    <recommendedName>
        <fullName evidence="3">HEAT repeat domain-containing protein</fullName>
    </recommendedName>
</protein>
<evidence type="ECO:0000313" key="2">
    <source>
        <dbReference type="Proteomes" id="UP001169574"/>
    </source>
</evidence>
<dbReference type="RefSeq" id="WP_152692513.1">
    <property type="nucleotide sequence ID" value="NZ_CADCYN010000001.1"/>
</dbReference>
<sequence>MTIDMEHIVIQPLIRQHAANAAFYWHQKEESRFSPLVKNYDLRQFDEYINANLDGLRVAGESGWVESHLALKRWHSQGEAFVCGVLAHQYQNPDRMMAVREYVYKYPDMTLDGYIAALSFLSKDLIDAIVNELLSSPISLDTQIALSICARFKKKLPEDFILSKLQSGNAGESIAACNYIRCLGLQNFLPELKKYFVGSALSVRFAILQTACWLSSDKAILITPLCSLISDYLSLSSFKGLDGIKKNKQLEILLRLLGQCCSDFHVPSEFILKLPGHLQIIFYAHYADSGNLPNLLHLMEKEDLSRIAFVAVSLITGLDIDDTEYLLPTQDEKLPEISSRLNVLRAGIGRPNIDKITSACSQYIGHGKLLRGKGITISWCNTNFNEESQLIRWIAAWHLFSFNNSIPPLDNVSDF</sequence>
<name>A0AAN4JBD4_CITFR</name>
<dbReference type="Proteomes" id="UP001169574">
    <property type="component" value="Unassembled WGS sequence"/>
</dbReference>
<evidence type="ECO:0000313" key="1">
    <source>
        <dbReference type="EMBL" id="EMM7455830.1"/>
    </source>
</evidence>
<evidence type="ECO:0008006" key="3">
    <source>
        <dbReference type="Google" id="ProtNLM"/>
    </source>
</evidence>
<dbReference type="EMBL" id="ABLGCN030000001">
    <property type="protein sequence ID" value="EMM7455830.1"/>
    <property type="molecule type" value="Genomic_DNA"/>
</dbReference>
<accession>A0AAN4JBD4</accession>
<proteinExistence type="predicted"/>
<reference evidence="1" key="1">
    <citation type="submission" date="2024-02" db="EMBL/GenBank/DDBJ databases">
        <authorList>
            <consortium name="Clinical and Environmental Microbiology Branch: Whole genome sequencing antimicrobial resistance pathogens in the healthcare setting"/>
        </authorList>
    </citation>
    <scope>NUCLEOTIDE SEQUENCE</scope>
    <source>
        <strain evidence="1">Whole organism</strain>
    </source>
</reference>
<dbReference type="AlphaFoldDB" id="A0AAN4JBD4"/>
<comment type="caution">
    <text evidence="1">The sequence shown here is derived from an EMBL/GenBank/DDBJ whole genome shotgun (WGS) entry which is preliminary data.</text>
</comment>